<dbReference type="RefSeq" id="WP_050790613.1">
    <property type="nucleotide sequence ID" value="NZ_CP017298.1"/>
</dbReference>
<dbReference type="AlphaFoldDB" id="A0A1D8B154"/>
<evidence type="ECO:0000313" key="4">
    <source>
        <dbReference type="Proteomes" id="UP000095214"/>
    </source>
</evidence>
<sequence>MAACSPLTPKPASGGAAPAATPAANGRTAEAGGPCASGSISVNAQEDASSGAATRKVDLVVTNTGSAPCSLTGYPGVVFAASGVQIGRPVVESSRVAEATTVSLGPGASAVATLLIIDPSALTSCKEEDFTEIWVSLAAEDDTIGVDFSGKTCSNTTNANIDPYQAR</sequence>
<feature type="compositionally biased region" description="Low complexity" evidence="1">
    <location>
        <begin position="10"/>
        <end position="31"/>
    </location>
</feature>
<dbReference type="STRING" id="178339.BH719_02465"/>
<keyword evidence="4" id="KW-1185">Reference proteome</keyword>
<accession>A0A1D8B154</accession>
<feature type="region of interest" description="Disordered" evidence="1">
    <location>
        <begin position="1"/>
        <end position="32"/>
    </location>
</feature>
<evidence type="ECO:0000313" key="3">
    <source>
        <dbReference type="EMBL" id="AOS46868.1"/>
    </source>
</evidence>
<dbReference type="KEGG" id="phon:BH719_02465"/>
<evidence type="ECO:0000256" key="1">
    <source>
        <dbReference type="SAM" id="MobiDB-lite"/>
    </source>
</evidence>
<name>A0A1D8B154_9ACTO</name>
<dbReference type="Proteomes" id="UP000095214">
    <property type="component" value="Chromosome"/>
</dbReference>
<protein>
    <recommendedName>
        <fullName evidence="2">DUF4232 domain-containing protein</fullName>
    </recommendedName>
</protein>
<proteinExistence type="predicted"/>
<gene>
    <name evidence="3" type="ORF">BH719_02465</name>
</gene>
<evidence type="ECO:0000259" key="2">
    <source>
        <dbReference type="Pfam" id="PF14016"/>
    </source>
</evidence>
<feature type="domain" description="DUF4232" evidence="2">
    <location>
        <begin position="35"/>
        <end position="154"/>
    </location>
</feature>
<organism evidence="3 4">
    <name type="scientific">Pauljensenia hongkongensis</name>
    <dbReference type="NCBI Taxonomy" id="178339"/>
    <lineage>
        <taxon>Bacteria</taxon>
        <taxon>Bacillati</taxon>
        <taxon>Actinomycetota</taxon>
        <taxon>Actinomycetes</taxon>
        <taxon>Actinomycetales</taxon>
        <taxon>Actinomycetaceae</taxon>
        <taxon>Pauljensenia</taxon>
    </lineage>
</organism>
<dbReference type="EMBL" id="CP017298">
    <property type="protein sequence ID" value="AOS46868.1"/>
    <property type="molecule type" value="Genomic_DNA"/>
</dbReference>
<dbReference type="Pfam" id="PF14016">
    <property type="entry name" value="DUF4232"/>
    <property type="match status" value="1"/>
</dbReference>
<dbReference type="InterPro" id="IPR025326">
    <property type="entry name" value="DUF4232"/>
</dbReference>
<reference evidence="3 4" key="1">
    <citation type="submission" date="2016-09" db="EMBL/GenBank/DDBJ databases">
        <title>Complete genome sequence of Actinomyces hongkongensis HKU8.</title>
        <authorList>
            <person name="Gao Y.-X."/>
            <person name="Zhou Y.-Y."/>
            <person name="Xie Y."/>
            <person name="Wang M."/>
            <person name="Wang S.-J."/>
            <person name="Shen S.-G."/>
        </authorList>
    </citation>
    <scope>NUCLEOTIDE SEQUENCE [LARGE SCALE GENOMIC DNA]</scope>
    <source>
        <strain evidence="3 4">HKU8</strain>
    </source>
</reference>